<dbReference type="PANTHER" id="PTHR37314">
    <property type="entry name" value="SLR0142 PROTEIN"/>
    <property type="match status" value="1"/>
</dbReference>
<dbReference type="PANTHER" id="PTHR37314:SF4">
    <property type="entry name" value="UPF0700 TRANSMEMBRANE PROTEIN YOAK"/>
    <property type="match status" value="1"/>
</dbReference>
<dbReference type="EMBL" id="JAGEOJ010000007">
    <property type="protein sequence ID" value="MBO2449217.1"/>
    <property type="molecule type" value="Genomic_DNA"/>
</dbReference>
<protein>
    <submittedName>
        <fullName evidence="2">DUF1275 domain-containing protein</fullName>
    </submittedName>
</protein>
<dbReference type="RefSeq" id="WP_208257089.1">
    <property type="nucleotide sequence ID" value="NZ_JAGEOJ010000007.1"/>
</dbReference>
<evidence type="ECO:0000256" key="1">
    <source>
        <dbReference type="SAM" id="Phobius"/>
    </source>
</evidence>
<reference evidence="2" key="1">
    <citation type="submission" date="2021-03" db="EMBL/GenBank/DDBJ databases">
        <authorList>
            <person name="Kanchanasin P."/>
            <person name="Saeng-In P."/>
            <person name="Phongsopitanun W."/>
            <person name="Yuki M."/>
            <person name="Kudo T."/>
            <person name="Ohkuma M."/>
            <person name="Tanasupawat S."/>
        </authorList>
    </citation>
    <scope>NUCLEOTIDE SEQUENCE</scope>
    <source>
        <strain evidence="2">GKU 128</strain>
    </source>
</reference>
<evidence type="ECO:0000313" key="2">
    <source>
        <dbReference type="EMBL" id="MBO2449217.1"/>
    </source>
</evidence>
<keyword evidence="3" id="KW-1185">Reference proteome</keyword>
<accession>A0A939PAJ8</accession>
<dbReference type="Proteomes" id="UP000669179">
    <property type="component" value="Unassembled WGS sequence"/>
</dbReference>
<evidence type="ECO:0000313" key="3">
    <source>
        <dbReference type="Proteomes" id="UP000669179"/>
    </source>
</evidence>
<organism evidence="2 3">
    <name type="scientific">Actinomadura barringtoniae</name>
    <dbReference type="NCBI Taxonomy" id="1427535"/>
    <lineage>
        <taxon>Bacteria</taxon>
        <taxon>Bacillati</taxon>
        <taxon>Actinomycetota</taxon>
        <taxon>Actinomycetes</taxon>
        <taxon>Streptosporangiales</taxon>
        <taxon>Thermomonosporaceae</taxon>
        <taxon>Actinomadura</taxon>
    </lineage>
</organism>
<keyword evidence="1" id="KW-0812">Transmembrane</keyword>
<proteinExistence type="predicted"/>
<feature type="transmembrane region" description="Helical" evidence="1">
    <location>
        <begin position="117"/>
        <end position="137"/>
    </location>
</feature>
<comment type="caution">
    <text evidence="2">The sequence shown here is derived from an EMBL/GenBank/DDBJ whole genome shotgun (WGS) entry which is preliminary data.</text>
</comment>
<dbReference type="InterPro" id="IPR010699">
    <property type="entry name" value="DUF1275"/>
</dbReference>
<keyword evidence="1" id="KW-0472">Membrane</keyword>
<sequence>MKQPLALTLLAGLVDAAVFVGLGGVFVANQTGNCVLLAVGLAHWLDTGDPSGAVTGPLVSLLAFCLGALAAGPLNNEKSRLITEAALLLAALLLPGPRMAQIALAAIAMGIQSVHAVRLGVPGVTTTVVTGTLASLFSRVTNNEPQKSVLGLVWLLYVTGALIGAYVTYRLR</sequence>
<name>A0A939PAJ8_9ACTN</name>
<feature type="transmembrane region" description="Helical" evidence="1">
    <location>
        <begin position="149"/>
        <end position="169"/>
    </location>
</feature>
<dbReference type="AlphaFoldDB" id="A0A939PAJ8"/>
<feature type="transmembrane region" description="Helical" evidence="1">
    <location>
        <begin position="54"/>
        <end position="74"/>
    </location>
</feature>
<gene>
    <name evidence="2" type="ORF">J4573_19085</name>
</gene>
<keyword evidence="1" id="KW-1133">Transmembrane helix</keyword>
<dbReference type="Pfam" id="PF06912">
    <property type="entry name" value="DUF1275"/>
    <property type="match status" value="1"/>
</dbReference>
<feature type="transmembrane region" description="Helical" evidence="1">
    <location>
        <begin position="86"/>
        <end position="111"/>
    </location>
</feature>